<dbReference type="PIRSF" id="PIRSF039137">
    <property type="entry name" value="ABC_branched_ATPase"/>
    <property type="match status" value="1"/>
</dbReference>
<dbReference type="SUPFAM" id="SSF52540">
    <property type="entry name" value="P-loop containing nucleoside triphosphate hydrolases"/>
    <property type="match status" value="1"/>
</dbReference>
<dbReference type="RefSeq" id="WP_207566164.1">
    <property type="nucleotide sequence ID" value="NZ_CP071446.1"/>
</dbReference>
<evidence type="ECO:0000256" key="3">
    <source>
        <dbReference type="ARBA" id="ARBA00022741"/>
    </source>
</evidence>
<evidence type="ECO:0000256" key="4">
    <source>
        <dbReference type="ARBA" id="ARBA00022840"/>
    </source>
</evidence>
<feature type="domain" description="ABC transporter" evidence="6">
    <location>
        <begin position="5"/>
        <end position="235"/>
    </location>
</feature>
<keyword evidence="7" id="KW-0689">Ribosomal protein</keyword>
<keyword evidence="2" id="KW-0813">Transport</keyword>
<sequence length="237" mass="25913">MKLVLKITNLKVNYGPIQAVKSISLEVKKGEIVCLLGPNGAGKSSTLKAIMGTVKSKGEIIFEKEDISGIKTHERVRKGIVLCPEGRGIFMGLTVYENLIAGAYLVNKSKIKENLEYVYSLFPRLKERKKQVAGTLSGGEQQMLAIARALMASPKLLLLDEPSLGLAPIIVSEIAKIIRDINKKGISVLLVEQNASLALKISTYGYVLETGRLMLQGNSEELLNSEEVKNKYLGVKK</sequence>
<dbReference type="CDD" id="cd03224">
    <property type="entry name" value="ABC_TM1139_LivF_branched"/>
    <property type="match status" value="1"/>
</dbReference>
<dbReference type="PANTHER" id="PTHR43820">
    <property type="entry name" value="HIGH-AFFINITY BRANCHED-CHAIN AMINO ACID TRANSPORT ATP-BINDING PROTEIN LIVF"/>
    <property type="match status" value="1"/>
</dbReference>
<dbReference type="GO" id="GO:0005524">
    <property type="term" value="F:ATP binding"/>
    <property type="evidence" value="ECO:0007669"/>
    <property type="project" value="UniProtKB-KW"/>
</dbReference>
<dbReference type="EMBL" id="CP071446">
    <property type="protein sequence ID" value="QTA37439.1"/>
    <property type="molecule type" value="Genomic_DNA"/>
</dbReference>
<dbReference type="InterPro" id="IPR027417">
    <property type="entry name" value="P-loop_NTPase"/>
</dbReference>
<dbReference type="GO" id="GO:0005840">
    <property type="term" value="C:ribosome"/>
    <property type="evidence" value="ECO:0007669"/>
    <property type="project" value="UniProtKB-KW"/>
</dbReference>
<evidence type="ECO:0000259" key="6">
    <source>
        <dbReference type="PROSITE" id="PS50893"/>
    </source>
</evidence>
<protein>
    <submittedName>
        <fullName evidence="7">ABC transporter ATP-binding protein</fullName>
    </submittedName>
</protein>
<dbReference type="InterPro" id="IPR003439">
    <property type="entry name" value="ABC_transporter-like_ATP-bd"/>
</dbReference>
<evidence type="ECO:0000256" key="5">
    <source>
        <dbReference type="ARBA" id="ARBA00022970"/>
    </source>
</evidence>
<keyword evidence="4 7" id="KW-0067">ATP-binding</keyword>
<dbReference type="PROSITE" id="PS00211">
    <property type="entry name" value="ABC_TRANSPORTER_1"/>
    <property type="match status" value="1"/>
</dbReference>
<dbReference type="PROSITE" id="PS50893">
    <property type="entry name" value="ABC_TRANSPORTER_2"/>
    <property type="match status" value="1"/>
</dbReference>
<proteinExistence type="inferred from homology"/>
<dbReference type="InterPro" id="IPR017871">
    <property type="entry name" value="ABC_transporter-like_CS"/>
</dbReference>
<gene>
    <name evidence="7" type="ORF">JYK00_06785</name>
</gene>
<keyword evidence="3" id="KW-0547">Nucleotide-binding</keyword>
<accession>A0ABX7S5K4</accession>
<keyword evidence="5" id="KW-0029">Amino-acid transport</keyword>
<dbReference type="InterPro" id="IPR052156">
    <property type="entry name" value="BCAA_Transport_ATP-bd_LivF"/>
</dbReference>
<dbReference type="Pfam" id="PF00005">
    <property type="entry name" value="ABC_tran"/>
    <property type="match status" value="1"/>
</dbReference>
<evidence type="ECO:0000313" key="7">
    <source>
        <dbReference type="EMBL" id="QTA37439.1"/>
    </source>
</evidence>
<dbReference type="Gene3D" id="3.40.50.300">
    <property type="entry name" value="P-loop containing nucleotide triphosphate hydrolases"/>
    <property type="match status" value="1"/>
</dbReference>
<dbReference type="InterPro" id="IPR003593">
    <property type="entry name" value="AAA+_ATPase"/>
</dbReference>
<keyword evidence="8" id="KW-1185">Reference proteome</keyword>
<evidence type="ECO:0000256" key="2">
    <source>
        <dbReference type="ARBA" id="ARBA00022448"/>
    </source>
</evidence>
<organism evidence="7 8">
    <name type="scientific">Thermosipho ferrireducens</name>
    <dbReference type="NCBI Taxonomy" id="2571116"/>
    <lineage>
        <taxon>Bacteria</taxon>
        <taxon>Thermotogati</taxon>
        <taxon>Thermotogota</taxon>
        <taxon>Thermotogae</taxon>
        <taxon>Thermotogales</taxon>
        <taxon>Fervidobacteriaceae</taxon>
        <taxon>Thermosipho</taxon>
    </lineage>
</organism>
<keyword evidence="7" id="KW-0687">Ribonucleoprotein</keyword>
<comment type="similarity">
    <text evidence="1">Belongs to the ABC transporter superfamily.</text>
</comment>
<evidence type="ECO:0000256" key="1">
    <source>
        <dbReference type="ARBA" id="ARBA00005417"/>
    </source>
</evidence>
<dbReference type="PANTHER" id="PTHR43820:SF4">
    <property type="entry name" value="HIGH-AFFINITY BRANCHED-CHAIN AMINO ACID TRANSPORT ATP-BINDING PROTEIN LIVF"/>
    <property type="match status" value="1"/>
</dbReference>
<evidence type="ECO:0000313" key="8">
    <source>
        <dbReference type="Proteomes" id="UP000671862"/>
    </source>
</evidence>
<dbReference type="InterPro" id="IPR030660">
    <property type="entry name" value="ABC_branched_ATPase_LivF/BraG"/>
</dbReference>
<dbReference type="SMART" id="SM00382">
    <property type="entry name" value="AAA"/>
    <property type="match status" value="1"/>
</dbReference>
<reference evidence="7 8" key="1">
    <citation type="submission" date="2021-03" db="EMBL/GenBank/DDBJ databases">
        <title>Thermosipho ferrireducens sp.nov., an anaerobic thermophilic iron-reducing bacterium isolated from a deep-sea hydrothermal sulfide deposits.</title>
        <authorList>
            <person name="Zeng X."/>
            <person name="Chen Y."/>
            <person name="Shao Z."/>
        </authorList>
    </citation>
    <scope>NUCLEOTIDE SEQUENCE [LARGE SCALE GENOMIC DNA]</scope>
    <source>
        <strain evidence="7 8">JL129W03</strain>
    </source>
</reference>
<dbReference type="Proteomes" id="UP000671862">
    <property type="component" value="Chromosome"/>
</dbReference>
<name>A0ABX7S5K4_9BACT</name>